<sequence length="301" mass="33020">MPVQLAIATSAAYPTIQPDDAHLAASLAALDIQLQVCVWNDPGVDWGRHDAVLVRTTWDYFEHYDAFLAWLDRLEHSGMPVINPVALMRWNSDKRYLLQLESLDVPTIPTRLASRDGLHEALSAFQGRDVVVKPAVSGGAWRTVRGTVGDPAFERSVSELPPGEYLLQPFVQAIVDDGEWSLLFFGGEFSHAVVKRPATGDYRVQSQYGGRTDIVEPDAATVAAARHALATCAALGLGDAGYARVDGVVVDGRFLLMELELIEPFLFLAERPDAAERYARVIATQLEPLRSTKAPRATERA</sequence>
<protein>
    <submittedName>
        <fullName evidence="1">RimK family alpha-L-glutamate ligase</fullName>
    </submittedName>
</protein>
<gene>
    <name evidence="1" type="ORF">ABQJ54_09995</name>
</gene>
<dbReference type="PANTHER" id="PTHR39217:SF1">
    <property type="entry name" value="GLUTATHIONE SYNTHETASE"/>
    <property type="match status" value="1"/>
</dbReference>
<reference evidence="1 2" key="1">
    <citation type="submission" date="2024-06" db="EMBL/GenBank/DDBJ databases">
        <authorList>
            <person name="Woo H."/>
        </authorList>
    </citation>
    <scope>NUCLEOTIDE SEQUENCE [LARGE SCALE GENOMIC DNA]</scope>
    <source>
        <strain evidence="1 2">Si-c</strain>
    </source>
</reference>
<dbReference type="Gene3D" id="3.30.470.20">
    <property type="entry name" value="ATP-grasp fold, B domain"/>
    <property type="match status" value="1"/>
</dbReference>
<comment type="caution">
    <text evidence="1">The sequence shown here is derived from an EMBL/GenBank/DDBJ whole genome shotgun (WGS) entry which is preliminary data.</text>
</comment>
<keyword evidence="2" id="KW-1185">Reference proteome</keyword>
<dbReference type="PANTHER" id="PTHR39217">
    <property type="match status" value="1"/>
</dbReference>
<organism evidence="1 2">
    <name type="scientific">Rhodanobacter lycopersici</name>
    <dbReference type="NCBI Taxonomy" id="3162487"/>
    <lineage>
        <taxon>Bacteria</taxon>
        <taxon>Pseudomonadati</taxon>
        <taxon>Pseudomonadota</taxon>
        <taxon>Gammaproteobacteria</taxon>
        <taxon>Lysobacterales</taxon>
        <taxon>Rhodanobacteraceae</taxon>
        <taxon>Rhodanobacter</taxon>
    </lineage>
</organism>
<evidence type="ECO:0000313" key="2">
    <source>
        <dbReference type="Proteomes" id="UP001556220"/>
    </source>
</evidence>
<dbReference type="EMBL" id="JBFOHK010000002">
    <property type="protein sequence ID" value="MEW9572087.1"/>
    <property type="molecule type" value="Genomic_DNA"/>
</dbReference>
<evidence type="ECO:0000313" key="1">
    <source>
        <dbReference type="EMBL" id="MEW9572087.1"/>
    </source>
</evidence>
<dbReference type="InterPro" id="IPR013815">
    <property type="entry name" value="ATP_grasp_subdomain_1"/>
</dbReference>
<dbReference type="SUPFAM" id="SSF56059">
    <property type="entry name" value="Glutathione synthetase ATP-binding domain-like"/>
    <property type="match status" value="1"/>
</dbReference>
<dbReference type="Gene3D" id="3.30.1490.20">
    <property type="entry name" value="ATP-grasp fold, A domain"/>
    <property type="match status" value="1"/>
</dbReference>
<name>A0ABV3QFL4_9GAMM</name>
<dbReference type="Gene3D" id="3.40.50.20">
    <property type="match status" value="1"/>
</dbReference>
<dbReference type="InterPro" id="IPR053191">
    <property type="entry name" value="DcsG_Biosynth_Enzyme"/>
</dbReference>
<proteinExistence type="predicted"/>
<accession>A0ABV3QFL4</accession>
<dbReference type="RefSeq" id="WP_367854147.1">
    <property type="nucleotide sequence ID" value="NZ_JBFOHK010000002.1"/>
</dbReference>
<keyword evidence="1" id="KW-0436">Ligase</keyword>
<dbReference type="Proteomes" id="UP001556220">
    <property type="component" value="Unassembled WGS sequence"/>
</dbReference>
<dbReference type="GO" id="GO:0016874">
    <property type="term" value="F:ligase activity"/>
    <property type="evidence" value="ECO:0007669"/>
    <property type="project" value="UniProtKB-KW"/>
</dbReference>